<dbReference type="Pfam" id="PF17191">
    <property type="entry name" value="RecG_wedge"/>
    <property type="match status" value="1"/>
</dbReference>
<evidence type="ECO:0000256" key="6">
    <source>
        <dbReference type="ARBA" id="ARBA00023125"/>
    </source>
</evidence>
<keyword evidence="1" id="KW-0547">Nucleotide-binding</keyword>
<gene>
    <name evidence="10" type="ORF">MMIC_P1286</name>
</gene>
<dbReference type="RefSeq" id="WP_083530475.1">
    <property type="nucleotide sequence ID" value="NZ_BDFD01000009.1"/>
</dbReference>
<name>A0A1L8CN32_9PROT</name>
<evidence type="ECO:0000313" key="11">
    <source>
        <dbReference type="Proteomes" id="UP000231632"/>
    </source>
</evidence>
<dbReference type="EC" id="3.6.4.12" evidence="10"/>
<accession>A0A1L8CN32</accession>
<feature type="domain" description="Helicase C-terminal" evidence="9">
    <location>
        <begin position="463"/>
        <end position="619"/>
    </location>
</feature>
<evidence type="ECO:0000256" key="7">
    <source>
        <dbReference type="ARBA" id="ARBA00023204"/>
    </source>
</evidence>
<dbReference type="SMART" id="SM00487">
    <property type="entry name" value="DEXDc"/>
    <property type="match status" value="1"/>
</dbReference>
<keyword evidence="6" id="KW-0238">DNA-binding</keyword>
<evidence type="ECO:0000313" key="10">
    <source>
        <dbReference type="EMBL" id="GAV20321.1"/>
    </source>
</evidence>
<keyword evidence="2" id="KW-0227">DNA damage</keyword>
<dbReference type="GO" id="GO:0016787">
    <property type="term" value="F:hydrolase activity"/>
    <property type="evidence" value="ECO:0007669"/>
    <property type="project" value="UniProtKB-KW"/>
</dbReference>
<evidence type="ECO:0000256" key="4">
    <source>
        <dbReference type="ARBA" id="ARBA00022806"/>
    </source>
</evidence>
<dbReference type="InterPro" id="IPR027417">
    <property type="entry name" value="P-loop_NTPase"/>
</dbReference>
<keyword evidence="3 10" id="KW-0378">Hydrolase</keyword>
<dbReference type="GO" id="GO:0006281">
    <property type="term" value="P:DNA repair"/>
    <property type="evidence" value="ECO:0007669"/>
    <property type="project" value="UniProtKB-KW"/>
</dbReference>
<dbReference type="Gene3D" id="3.40.50.300">
    <property type="entry name" value="P-loop containing nucleotide triphosphate hydrolases"/>
    <property type="match status" value="2"/>
</dbReference>
<dbReference type="GO" id="GO:0003678">
    <property type="term" value="F:DNA helicase activity"/>
    <property type="evidence" value="ECO:0007669"/>
    <property type="project" value="UniProtKB-EC"/>
</dbReference>
<dbReference type="SUPFAM" id="SSF52540">
    <property type="entry name" value="P-loop containing nucleoside triphosphate hydrolases"/>
    <property type="match status" value="1"/>
</dbReference>
<keyword evidence="5" id="KW-0067">ATP-binding</keyword>
<dbReference type="Gene3D" id="2.40.50.140">
    <property type="entry name" value="Nucleic acid-binding proteins"/>
    <property type="match status" value="1"/>
</dbReference>
<dbReference type="Pfam" id="PF00271">
    <property type="entry name" value="Helicase_C"/>
    <property type="match status" value="1"/>
</dbReference>
<evidence type="ECO:0000256" key="5">
    <source>
        <dbReference type="ARBA" id="ARBA00022840"/>
    </source>
</evidence>
<dbReference type="InterPro" id="IPR047112">
    <property type="entry name" value="RecG/Mfd"/>
</dbReference>
<feature type="domain" description="Helicase ATP-binding" evidence="8">
    <location>
        <begin position="272"/>
        <end position="437"/>
    </location>
</feature>
<protein>
    <submittedName>
        <fullName evidence="10">ATP-dependent DNA helicase RecG</fullName>
        <ecNumber evidence="10">3.6.4.12</ecNumber>
    </submittedName>
</protein>
<dbReference type="PANTHER" id="PTHR47964">
    <property type="entry name" value="ATP-DEPENDENT DNA HELICASE HOMOLOG RECG, CHLOROPLASTIC"/>
    <property type="match status" value="1"/>
</dbReference>
<dbReference type="InterPro" id="IPR001650">
    <property type="entry name" value="Helicase_C-like"/>
</dbReference>
<dbReference type="PROSITE" id="PS51194">
    <property type="entry name" value="HELICASE_CTER"/>
    <property type="match status" value="1"/>
</dbReference>
<comment type="caution">
    <text evidence="10">The sequence shown here is derived from an EMBL/GenBank/DDBJ whole genome shotgun (WGS) entry which is preliminary data.</text>
</comment>
<keyword evidence="4 10" id="KW-0347">Helicase</keyword>
<dbReference type="SUPFAM" id="SSF50249">
    <property type="entry name" value="Nucleic acid-binding proteins"/>
    <property type="match status" value="1"/>
</dbReference>
<evidence type="ECO:0000259" key="8">
    <source>
        <dbReference type="PROSITE" id="PS51192"/>
    </source>
</evidence>
<dbReference type="STRING" id="1921010.MMIC_P1286"/>
<dbReference type="Proteomes" id="UP000231632">
    <property type="component" value="Unassembled WGS sequence"/>
</dbReference>
<dbReference type="GO" id="GO:0003677">
    <property type="term" value="F:DNA binding"/>
    <property type="evidence" value="ECO:0007669"/>
    <property type="project" value="UniProtKB-KW"/>
</dbReference>
<dbReference type="AlphaFoldDB" id="A0A1L8CN32"/>
<dbReference type="SMART" id="SM00490">
    <property type="entry name" value="HELICc"/>
    <property type="match status" value="1"/>
</dbReference>
<dbReference type="OrthoDB" id="5287035at2"/>
<evidence type="ECO:0000259" key="9">
    <source>
        <dbReference type="PROSITE" id="PS51194"/>
    </source>
</evidence>
<proteinExistence type="predicted"/>
<evidence type="ECO:0000256" key="3">
    <source>
        <dbReference type="ARBA" id="ARBA00022801"/>
    </source>
</evidence>
<dbReference type="InterPro" id="IPR033454">
    <property type="entry name" value="RecG_wedge"/>
</dbReference>
<evidence type="ECO:0000256" key="2">
    <source>
        <dbReference type="ARBA" id="ARBA00022763"/>
    </source>
</evidence>
<keyword evidence="11" id="KW-1185">Reference proteome</keyword>
<dbReference type="PROSITE" id="PS51192">
    <property type="entry name" value="HELICASE_ATP_BIND_1"/>
    <property type="match status" value="1"/>
</dbReference>
<keyword evidence="7" id="KW-0234">DNA repair</keyword>
<dbReference type="GO" id="GO:0005524">
    <property type="term" value="F:ATP binding"/>
    <property type="evidence" value="ECO:0007669"/>
    <property type="project" value="UniProtKB-KW"/>
</dbReference>
<dbReference type="CDD" id="cd04488">
    <property type="entry name" value="RecG_wedge_OBF"/>
    <property type="match status" value="1"/>
</dbReference>
<dbReference type="InterPro" id="IPR012340">
    <property type="entry name" value="NA-bd_OB-fold"/>
</dbReference>
<reference evidence="10 11" key="1">
    <citation type="journal article" date="2017" name="Arch. Microbiol.">
        <title>Mariprofundus micogutta sp. nov., a novel iron-oxidizing zetaproteobacterium isolated from a deep-sea hydrothermal field at the Bayonnaise knoll of the Izu-Ogasawara arc, and a description of Mariprofundales ord. nov. and Zetaproteobacteria classis nov.</title>
        <authorList>
            <person name="Makita H."/>
            <person name="Tanaka E."/>
            <person name="Mitsunobu S."/>
            <person name="Miyazaki M."/>
            <person name="Nunoura T."/>
            <person name="Uematsu K."/>
            <person name="Takaki Y."/>
            <person name="Nishi S."/>
            <person name="Shimamura S."/>
            <person name="Takai K."/>
        </authorList>
    </citation>
    <scope>NUCLEOTIDE SEQUENCE [LARGE SCALE GENOMIC DNA]</scope>
    <source>
        <strain evidence="10 11">ET2</strain>
    </source>
</reference>
<evidence type="ECO:0000256" key="1">
    <source>
        <dbReference type="ARBA" id="ARBA00022741"/>
    </source>
</evidence>
<dbReference type="EMBL" id="BDFD01000009">
    <property type="protein sequence ID" value="GAV20321.1"/>
    <property type="molecule type" value="Genomic_DNA"/>
</dbReference>
<organism evidence="10 11">
    <name type="scientific">Mariprofundus micogutta</name>
    <dbReference type="NCBI Taxonomy" id="1921010"/>
    <lineage>
        <taxon>Bacteria</taxon>
        <taxon>Pseudomonadati</taxon>
        <taxon>Pseudomonadota</taxon>
        <taxon>Candidatius Mariprofundia</taxon>
        <taxon>Mariprofundales</taxon>
        <taxon>Mariprofundaceae</taxon>
        <taxon>Mariprofundus</taxon>
    </lineage>
</organism>
<dbReference type="Pfam" id="PF00270">
    <property type="entry name" value="DEAD"/>
    <property type="match status" value="1"/>
</dbReference>
<dbReference type="PANTHER" id="PTHR47964:SF1">
    <property type="entry name" value="ATP-DEPENDENT DNA HELICASE HOMOLOG RECG, CHLOROPLASTIC"/>
    <property type="match status" value="1"/>
</dbReference>
<sequence>MYDLFAQPLTVIPGIGATLEKRLMSRGINCIGDFLLHLPKDYVDDRHVMPIASLQEGMDARINGRIVSKQARGFGRNRQVMIKLADETGFIALNFFHSGYMMTDARLTEGREISVRGSVESWKGYLQMNHPDWCVMEAYHPGYRPVYASLAGLGGKRISTMIKQVLALLPTTAASPLDARLASEFHLPDLRSALARLHGPEDADRDLLEKANVRLKSEEVIIYLHLMREKKVAADCPGLTLQREGLSEQLLNSLPFPLTEAQTTVWSDISQDLHSGKRMHRLLQGDVGAGKTWIAALAMAKAAGCGYQAALLAPTEVLANQHAETLAELFAPLGLEIKLLTGSTRARARREMLAELQSGELKLIVGTHALLTEDVHFKQLALALVDEQHRFGVRQRWALADKKREGHEAVHLLGMTATPIPRTLALALYGDMDLSIMRGMPPGRKPVETRVIASSKMQPLIGGMQRILDGDGRIYWIVPRIDEDEDGLSVDQRVELLKGYFPDANVIGLHGRMKSKDKHAALEAFTTGQCTILVSTTVVEVGVNVPEARLIVIEAAQAYGLAQLHQLRGRVGRSSDQGYCMLVAGPETSEGSMARLKQMVNTHDGLELAEADLAMRGGGDAVGTRQHGDAGFRLLNMSEDAGLIRQWFENLPEFTPSEDMQRFWRPFAESTD</sequence>
<dbReference type="InterPro" id="IPR011545">
    <property type="entry name" value="DEAD/DEAH_box_helicase_dom"/>
</dbReference>
<dbReference type="InterPro" id="IPR014001">
    <property type="entry name" value="Helicase_ATP-bd"/>
</dbReference>